<accession>X1CBL3</accession>
<proteinExistence type="predicted"/>
<evidence type="ECO:0000313" key="1">
    <source>
        <dbReference type="EMBL" id="GAG90607.1"/>
    </source>
</evidence>
<feature type="non-terminal residue" evidence="1">
    <location>
        <position position="69"/>
    </location>
</feature>
<dbReference type="EMBL" id="BART01025819">
    <property type="protein sequence ID" value="GAG90607.1"/>
    <property type="molecule type" value="Genomic_DNA"/>
</dbReference>
<organism evidence="1">
    <name type="scientific">marine sediment metagenome</name>
    <dbReference type="NCBI Taxonomy" id="412755"/>
    <lineage>
        <taxon>unclassified sequences</taxon>
        <taxon>metagenomes</taxon>
        <taxon>ecological metagenomes</taxon>
    </lineage>
</organism>
<name>X1CBL3_9ZZZZ</name>
<comment type="caution">
    <text evidence="1">The sequence shown here is derived from an EMBL/GenBank/DDBJ whole genome shotgun (WGS) entry which is preliminary data.</text>
</comment>
<sequence length="69" mass="7390">MRVAPKHGDDTKVYSLVVFNGKLYGGTYPGGALLEWNGVDAWVRVAPLYGNLGSIYSLVVLNGKIYGGT</sequence>
<reference evidence="1" key="1">
    <citation type="journal article" date="2014" name="Front. Microbiol.">
        <title>High frequency of phylogenetically diverse reductive dehalogenase-homologous genes in deep subseafloor sedimentary metagenomes.</title>
        <authorList>
            <person name="Kawai M."/>
            <person name="Futagami T."/>
            <person name="Toyoda A."/>
            <person name="Takaki Y."/>
            <person name="Nishi S."/>
            <person name="Hori S."/>
            <person name="Arai W."/>
            <person name="Tsubouchi T."/>
            <person name="Morono Y."/>
            <person name="Uchiyama I."/>
            <person name="Ito T."/>
            <person name="Fujiyama A."/>
            <person name="Inagaki F."/>
            <person name="Takami H."/>
        </authorList>
    </citation>
    <scope>NUCLEOTIDE SEQUENCE</scope>
    <source>
        <strain evidence="1">Expedition CK06-06</strain>
    </source>
</reference>
<protein>
    <submittedName>
        <fullName evidence="1">Uncharacterized protein</fullName>
    </submittedName>
</protein>
<gene>
    <name evidence="1" type="ORF">S01H4_46241</name>
</gene>
<dbReference type="AlphaFoldDB" id="X1CBL3"/>